<name>A0A0A9GD19_ARUDO</name>
<proteinExistence type="predicted"/>
<organism evidence="1">
    <name type="scientific">Arundo donax</name>
    <name type="common">Giant reed</name>
    <name type="synonym">Donax arundinaceus</name>
    <dbReference type="NCBI Taxonomy" id="35708"/>
    <lineage>
        <taxon>Eukaryota</taxon>
        <taxon>Viridiplantae</taxon>
        <taxon>Streptophyta</taxon>
        <taxon>Embryophyta</taxon>
        <taxon>Tracheophyta</taxon>
        <taxon>Spermatophyta</taxon>
        <taxon>Magnoliopsida</taxon>
        <taxon>Liliopsida</taxon>
        <taxon>Poales</taxon>
        <taxon>Poaceae</taxon>
        <taxon>PACMAD clade</taxon>
        <taxon>Arundinoideae</taxon>
        <taxon>Arundineae</taxon>
        <taxon>Arundo</taxon>
    </lineage>
</organism>
<sequence length="75" mass="8820">MIFTRPCESFMCINYNNDSHRNHTALFPQFPSKLPLNKIQPLLTRKINTFTIYDKEVSLISVQKHISPMPKKLML</sequence>
<protein>
    <submittedName>
        <fullName evidence="1">Uncharacterized protein</fullName>
    </submittedName>
</protein>
<dbReference type="AlphaFoldDB" id="A0A0A9GD19"/>
<reference evidence="1" key="2">
    <citation type="journal article" date="2015" name="Data Brief">
        <title>Shoot transcriptome of the giant reed, Arundo donax.</title>
        <authorList>
            <person name="Barrero R.A."/>
            <person name="Guerrero F.D."/>
            <person name="Moolhuijzen P."/>
            <person name="Goolsby J.A."/>
            <person name="Tidwell J."/>
            <person name="Bellgard S.E."/>
            <person name="Bellgard M.I."/>
        </authorList>
    </citation>
    <scope>NUCLEOTIDE SEQUENCE</scope>
    <source>
        <tissue evidence="1">Shoot tissue taken approximately 20 cm above the soil surface</tissue>
    </source>
</reference>
<dbReference type="EMBL" id="GBRH01177450">
    <property type="protein sequence ID" value="JAE20446.1"/>
    <property type="molecule type" value="Transcribed_RNA"/>
</dbReference>
<accession>A0A0A9GD19</accession>
<evidence type="ECO:0000313" key="1">
    <source>
        <dbReference type="EMBL" id="JAE20446.1"/>
    </source>
</evidence>
<reference evidence="1" key="1">
    <citation type="submission" date="2014-09" db="EMBL/GenBank/DDBJ databases">
        <authorList>
            <person name="Magalhaes I.L.F."/>
            <person name="Oliveira U."/>
            <person name="Santos F.R."/>
            <person name="Vidigal T.H.D.A."/>
            <person name="Brescovit A.D."/>
            <person name="Santos A.J."/>
        </authorList>
    </citation>
    <scope>NUCLEOTIDE SEQUENCE</scope>
    <source>
        <tissue evidence="1">Shoot tissue taken approximately 20 cm above the soil surface</tissue>
    </source>
</reference>